<gene>
    <name evidence="8" type="ORF">PACLA_8A061911</name>
</gene>
<dbReference type="SUPFAM" id="SSF49899">
    <property type="entry name" value="Concanavalin A-like lectins/glucanases"/>
    <property type="match status" value="1"/>
</dbReference>
<reference evidence="8" key="1">
    <citation type="submission" date="2020-04" db="EMBL/GenBank/DDBJ databases">
        <authorList>
            <person name="Alioto T."/>
            <person name="Alioto T."/>
            <person name="Gomez Garrido J."/>
        </authorList>
    </citation>
    <scope>NUCLEOTIDE SEQUENCE</scope>
    <source>
        <strain evidence="8">A484AB</strain>
    </source>
</reference>
<dbReference type="PANTHER" id="PTHR19277">
    <property type="entry name" value="PENTRAXIN"/>
    <property type="match status" value="1"/>
</dbReference>
<protein>
    <recommendedName>
        <fullName evidence="7">Pentraxin (PTX) domain-containing protein</fullName>
    </recommendedName>
</protein>
<dbReference type="PANTHER" id="PTHR19277:SF125">
    <property type="entry name" value="B6"/>
    <property type="match status" value="1"/>
</dbReference>
<feature type="domain" description="Pentraxin (PTX)" evidence="7">
    <location>
        <begin position="425"/>
        <end position="634"/>
    </location>
</feature>
<dbReference type="OrthoDB" id="425923at2759"/>
<evidence type="ECO:0000256" key="5">
    <source>
        <dbReference type="ARBA" id="ARBA00023180"/>
    </source>
</evidence>
<keyword evidence="3" id="KW-0106">Calcium</keyword>
<dbReference type="Pfam" id="PF00354">
    <property type="entry name" value="Pentaxin"/>
    <property type="match status" value="1"/>
</dbReference>
<keyword evidence="2" id="KW-0479">Metal-binding</keyword>
<dbReference type="PRINTS" id="PR00895">
    <property type="entry name" value="PENTAXIN"/>
</dbReference>
<dbReference type="Gene3D" id="2.60.120.200">
    <property type="match status" value="1"/>
</dbReference>
<keyword evidence="5" id="KW-0325">Glycoprotein</keyword>
<proteinExistence type="predicted"/>
<dbReference type="EMBL" id="CACRXK020009509">
    <property type="protein sequence ID" value="CAB4017348.1"/>
    <property type="molecule type" value="Genomic_DNA"/>
</dbReference>
<dbReference type="SMART" id="SM00159">
    <property type="entry name" value="PTX"/>
    <property type="match status" value="1"/>
</dbReference>
<evidence type="ECO:0000256" key="4">
    <source>
        <dbReference type="ARBA" id="ARBA00023157"/>
    </source>
</evidence>
<comment type="caution">
    <text evidence="8">The sequence shown here is derived from an EMBL/GenBank/DDBJ whole genome shotgun (WGS) entry which is preliminary data.</text>
</comment>
<dbReference type="PROSITE" id="PS51828">
    <property type="entry name" value="PTX_2"/>
    <property type="match status" value="1"/>
</dbReference>
<dbReference type="InterPro" id="IPR001759">
    <property type="entry name" value="PTX_dom"/>
</dbReference>
<evidence type="ECO:0000313" key="9">
    <source>
        <dbReference type="Proteomes" id="UP001152795"/>
    </source>
</evidence>
<dbReference type="InterPro" id="IPR051360">
    <property type="entry name" value="Neuronal_Pentraxin_Related"/>
</dbReference>
<accession>A0A7D9ETD8</accession>
<evidence type="ECO:0000259" key="7">
    <source>
        <dbReference type="PROSITE" id="PS51828"/>
    </source>
</evidence>
<evidence type="ECO:0000256" key="2">
    <source>
        <dbReference type="ARBA" id="ARBA00022723"/>
    </source>
</evidence>
<evidence type="ECO:0000256" key="3">
    <source>
        <dbReference type="ARBA" id="ARBA00022837"/>
    </source>
</evidence>
<dbReference type="AlphaFoldDB" id="A0A7D9ETD8"/>
<name>A0A7D9ETD8_PARCT</name>
<comment type="cofactor">
    <cofactor evidence="1">
        <name>Ca(2+)</name>
        <dbReference type="ChEBI" id="CHEBI:29108"/>
    </cofactor>
</comment>
<dbReference type="GO" id="GO:0046872">
    <property type="term" value="F:metal ion binding"/>
    <property type="evidence" value="ECO:0007669"/>
    <property type="project" value="UniProtKB-KW"/>
</dbReference>
<dbReference type="Proteomes" id="UP001152795">
    <property type="component" value="Unassembled WGS sequence"/>
</dbReference>
<organism evidence="8 9">
    <name type="scientific">Paramuricea clavata</name>
    <name type="common">Red gorgonian</name>
    <name type="synonym">Violescent sea-whip</name>
    <dbReference type="NCBI Taxonomy" id="317549"/>
    <lineage>
        <taxon>Eukaryota</taxon>
        <taxon>Metazoa</taxon>
        <taxon>Cnidaria</taxon>
        <taxon>Anthozoa</taxon>
        <taxon>Octocorallia</taxon>
        <taxon>Malacalcyonacea</taxon>
        <taxon>Plexauridae</taxon>
        <taxon>Paramuricea</taxon>
    </lineage>
</organism>
<comment type="caution">
    <text evidence="6">Lacks conserved residue(s) required for the propagation of feature annotation.</text>
</comment>
<dbReference type="InterPro" id="IPR013320">
    <property type="entry name" value="ConA-like_dom_sf"/>
</dbReference>
<evidence type="ECO:0000313" key="8">
    <source>
        <dbReference type="EMBL" id="CAB4017348.1"/>
    </source>
</evidence>
<sequence length="636" mass="71170">MNLRALGFMLALLALQSQSHVESVSVPFIPSMMLGRTFDYSKSAVGVDIYDASVRDNAVVRHVDRSDVKFKMIKSSEDVRDVLDVSGQLSLKVMAGVVDVEGRGSYLKSSIESGNTIEVLAQIYYRTVTKTITDDKQPISGWDSKSIVGQHYIRSITYGGYLIASLKFTAKKTSTKEHIKARLSASLNAGVSLSVKGQFEKLTQAAGDTASMSIYYTSSTIPDLAPINLTTLLTIIDNFPEKIRNTNEGLGVPIKVEIRELGYLTQKTKFKFLENSGNVGPNIERLGKMYHDIMVALNEIRKKLKDARLTDAQETKYGKFYDKIMQTHGIFLETIENLDLNANTASPTQFDAAINAYTEDTNHYLFGKFLRQWRRVRKENPWDPVEIRKNNEKRVKDQQTMQNMEGVIGQLDAETSSFKNLYSGGDVTISFPTQSASTYMIDRGSPEMDSIMACFSGKLTSPRSSSHIISYATTAHDNSFLVYTTRSNARLTLVDKHKYYDINTFGMKDGKWHGWCFYWDATGTNNVYKDGKIVYNSQNSRTENMPGGGTWVLGQDQDGIGRNFEEGQAFIGEIRDVNIYGNFDKNYFKTVVGPAVSSSNTCNLKYKGNLIKSWDEFKLGFVGNYATMVKSSSCSN</sequence>
<keyword evidence="9" id="KW-1185">Reference proteome</keyword>
<evidence type="ECO:0000256" key="1">
    <source>
        <dbReference type="ARBA" id="ARBA00001913"/>
    </source>
</evidence>
<evidence type="ECO:0000256" key="6">
    <source>
        <dbReference type="PROSITE-ProRule" id="PRU01172"/>
    </source>
</evidence>
<keyword evidence="4" id="KW-1015">Disulfide bond</keyword>